<evidence type="ECO:0000256" key="2">
    <source>
        <dbReference type="SAM" id="Phobius"/>
    </source>
</evidence>
<reference evidence="3 4" key="1">
    <citation type="submission" date="2024-10" db="EMBL/GenBank/DDBJ databases">
        <title>Draft genome assembly of a novel steroid transforming actinomycete isolated from African clawed frog Xenopus laevis.</title>
        <authorList>
            <person name="Bragin E."/>
            <person name="Kollerov V."/>
            <person name="Donova M.V."/>
        </authorList>
    </citation>
    <scope>NUCLEOTIDE SEQUENCE [LARGE SCALE GENOMIC DNA]</scope>
    <source>
        <strain evidence="3 4">MTOC-St3</strain>
    </source>
</reference>
<proteinExistence type="predicted"/>
<comment type="caution">
    <text evidence="3">The sequence shown here is derived from an EMBL/GenBank/DDBJ whole genome shotgun (WGS) entry which is preliminary data.</text>
</comment>
<protein>
    <submittedName>
        <fullName evidence="3">Uncharacterized protein</fullName>
    </submittedName>
</protein>
<accession>A0ABW7E5W9</accession>
<keyword evidence="2" id="KW-1133">Transmembrane helix</keyword>
<gene>
    <name evidence="3" type="ORF">ACGU38_22320</name>
</gene>
<keyword evidence="4" id="KW-1185">Reference proteome</keyword>
<evidence type="ECO:0000256" key="1">
    <source>
        <dbReference type="SAM" id="MobiDB-lite"/>
    </source>
</evidence>
<keyword evidence="2" id="KW-0812">Transmembrane</keyword>
<evidence type="ECO:0000313" key="4">
    <source>
        <dbReference type="Proteomes" id="UP001605990"/>
    </source>
</evidence>
<feature type="transmembrane region" description="Helical" evidence="2">
    <location>
        <begin position="6"/>
        <end position="27"/>
    </location>
</feature>
<dbReference type="Proteomes" id="UP001605990">
    <property type="component" value="Unassembled WGS sequence"/>
</dbReference>
<organism evidence="3 4">
    <name type="scientific">Streptomyces rochei</name>
    <name type="common">Streptomyces parvullus</name>
    <dbReference type="NCBI Taxonomy" id="1928"/>
    <lineage>
        <taxon>Bacteria</taxon>
        <taxon>Bacillati</taxon>
        <taxon>Actinomycetota</taxon>
        <taxon>Actinomycetes</taxon>
        <taxon>Kitasatosporales</taxon>
        <taxon>Streptomycetaceae</taxon>
        <taxon>Streptomyces</taxon>
        <taxon>Streptomyces rochei group</taxon>
    </lineage>
</organism>
<name>A0ABW7E5W9_STRRO</name>
<dbReference type="RefSeq" id="WP_220671402.1">
    <property type="nucleotide sequence ID" value="NZ_JBIENY010000307.1"/>
</dbReference>
<keyword evidence="2" id="KW-0472">Membrane</keyword>
<feature type="region of interest" description="Disordered" evidence="1">
    <location>
        <begin position="39"/>
        <end position="83"/>
    </location>
</feature>
<evidence type="ECO:0000313" key="3">
    <source>
        <dbReference type="EMBL" id="MFG6298093.1"/>
    </source>
</evidence>
<dbReference type="EMBL" id="JBIENY010000307">
    <property type="protein sequence ID" value="MFG6298093.1"/>
    <property type="molecule type" value="Genomic_DNA"/>
</dbReference>
<sequence>MGLHWAWYALALVGVYRMTAVGFDAAVRRVVRIASLARDEHRSRARVPASPVTGHPAPTITTPARGLPFDPGLAAPPHHLEER</sequence>